<dbReference type="PANTHER" id="PTHR32285:SF149">
    <property type="entry name" value="TRICHOME BIREFRINGENCE-LIKE N-TERMINAL DOMAIN-CONTAINING PROTEIN"/>
    <property type="match status" value="1"/>
</dbReference>
<dbReference type="OrthoDB" id="630188at2759"/>
<gene>
    <name evidence="3" type="ORF">COLO4_33661</name>
</gene>
<dbReference type="EMBL" id="AWUE01021801">
    <property type="protein sequence ID" value="OMO60934.1"/>
    <property type="molecule type" value="Genomic_DNA"/>
</dbReference>
<evidence type="ECO:0000256" key="1">
    <source>
        <dbReference type="ARBA" id="ARBA00007727"/>
    </source>
</evidence>
<comment type="caution">
    <text evidence="3">The sequence shown here is derived from an EMBL/GenBank/DDBJ whole genome shotgun (WGS) entry which is preliminary data.</text>
</comment>
<protein>
    <submittedName>
        <fullName evidence="3">PC-Esterase</fullName>
    </submittedName>
</protein>
<accession>A0A1R3GS46</accession>
<evidence type="ECO:0000313" key="3">
    <source>
        <dbReference type="EMBL" id="OMO60934.1"/>
    </source>
</evidence>
<keyword evidence="4" id="KW-1185">Reference proteome</keyword>
<comment type="similarity">
    <text evidence="1">Belongs to the PC-esterase family. TBL subfamily.</text>
</comment>
<dbReference type="AlphaFoldDB" id="A0A1R3GS46"/>
<name>A0A1R3GS46_9ROSI</name>
<dbReference type="InterPro" id="IPR026057">
    <property type="entry name" value="TBL_C"/>
</dbReference>
<feature type="domain" description="Trichome birefringence-like C-terminal" evidence="2">
    <location>
        <begin position="1"/>
        <end position="249"/>
    </location>
</feature>
<proteinExistence type="inferred from homology"/>
<sequence length="253" mass="28670">MFVGDSLSLNQWQSLTCMLHTAVPHTQYKTITVGGLSTFTFPEYNAKLMFSRNAFLVDIVSTPNGRLLKLDSIEGGKLWKGTDYLIFNTWHWWLHTGRKQPWDLIKDGNHTLTDMDRLVAYKKGLNTWAKWVDDNVDPSKTMVFFQGVSPDHLNSSDWGEPKATFCEGQTKPISGEIYPGDRHPAELVVEKVLRSMSKPVYLLNVTTLSQLRKDGHPSVFGHGGHKDMDCSHWCLAGVPDAWNQLLYAMLNQS</sequence>
<dbReference type="GO" id="GO:0005794">
    <property type="term" value="C:Golgi apparatus"/>
    <property type="evidence" value="ECO:0007669"/>
    <property type="project" value="TreeGrafter"/>
</dbReference>
<evidence type="ECO:0000259" key="2">
    <source>
        <dbReference type="Pfam" id="PF13839"/>
    </source>
</evidence>
<dbReference type="Proteomes" id="UP000187203">
    <property type="component" value="Unassembled WGS sequence"/>
</dbReference>
<evidence type="ECO:0000313" key="4">
    <source>
        <dbReference type="Proteomes" id="UP000187203"/>
    </source>
</evidence>
<dbReference type="Pfam" id="PF13839">
    <property type="entry name" value="PC-Esterase"/>
    <property type="match status" value="1"/>
</dbReference>
<dbReference type="InterPro" id="IPR029962">
    <property type="entry name" value="TBL"/>
</dbReference>
<reference evidence="4" key="1">
    <citation type="submission" date="2013-09" db="EMBL/GenBank/DDBJ databases">
        <title>Corchorus olitorius genome sequencing.</title>
        <authorList>
            <person name="Alam M."/>
            <person name="Haque M.S."/>
            <person name="Islam M.S."/>
            <person name="Emdad E.M."/>
            <person name="Islam M.M."/>
            <person name="Ahmed B."/>
            <person name="Halim A."/>
            <person name="Hossen Q.M.M."/>
            <person name="Hossain M.Z."/>
            <person name="Ahmed R."/>
            <person name="Khan M.M."/>
            <person name="Islam R."/>
            <person name="Rashid M.M."/>
            <person name="Khan S.A."/>
            <person name="Rahman M.S."/>
            <person name="Alam M."/>
            <person name="Yahiya A.S."/>
            <person name="Khan M.S."/>
            <person name="Azam M.S."/>
            <person name="Haque T."/>
            <person name="Lashkar M.Z.H."/>
            <person name="Akhand A.I."/>
            <person name="Morshed G."/>
            <person name="Roy S."/>
            <person name="Uddin K.S."/>
            <person name="Rabeya T."/>
            <person name="Hossain A.S."/>
            <person name="Chowdhury A."/>
            <person name="Snigdha A.R."/>
            <person name="Mortoza M.S."/>
            <person name="Matin S.A."/>
            <person name="Hoque S.M.E."/>
            <person name="Islam M.K."/>
            <person name="Roy D.K."/>
            <person name="Haider R."/>
            <person name="Moosa M.M."/>
            <person name="Elias S.M."/>
            <person name="Hasan A.M."/>
            <person name="Jahan S."/>
            <person name="Shafiuddin M."/>
            <person name="Mahmood N."/>
            <person name="Shommy N.S."/>
        </authorList>
    </citation>
    <scope>NUCLEOTIDE SEQUENCE [LARGE SCALE GENOMIC DNA]</scope>
    <source>
        <strain evidence="4">cv. O-4</strain>
    </source>
</reference>
<dbReference type="PANTHER" id="PTHR32285">
    <property type="entry name" value="PROTEIN TRICHOME BIREFRINGENCE-LIKE 9-RELATED"/>
    <property type="match status" value="1"/>
</dbReference>
<organism evidence="3 4">
    <name type="scientific">Corchorus olitorius</name>
    <dbReference type="NCBI Taxonomy" id="93759"/>
    <lineage>
        <taxon>Eukaryota</taxon>
        <taxon>Viridiplantae</taxon>
        <taxon>Streptophyta</taxon>
        <taxon>Embryophyta</taxon>
        <taxon>Tracheophyta</taxon>
        <taxon>Spermatophyta</taxon>
        <taxon>Magnoliopsida</taxon>
        <taxon>eudicotyledons</taxon>
        <taxon>Gunneridae</taxon>
        <taxon>Pentapetalae</taxon>
        <taxon>rosids</taxon>
        <taxon>malvids</taxon>
        <taxon>Malvales</taxon>
        <taxon>Malvaceae</taxon>
        <taxon>Grewioideae</taxon>
        <taxon>Apeibeae</taxon>
        <taxon>Corchorus</taxon>
    </lineage>
</organism>
<dbReference type="GO" id="GO:0016413">
    <property type="term" value="F:O-acetyltransferase activity"/>
    <property type="evidence" value="ECO:0007669"/>
    <property type="project" value="InterPro"/>
</dbReference>